<gene>
    <name evidence="2" type="ORF">GCM10023143_24100</name>
</gene>
<evidence type="ECO:0000259" key="1">
    <source>
        <dbReference type="PROSITE" id="PS51819"/>
    </source>
</evidence>
<evidence type="ECO:0000313" key="3">
    <source>
        <dbReference type="Proteomes" id="UP001501207"/>
    </source>
</evidence>
<dbReference type="PROSITE" id="PS51819">
    <property type="entry name" value="VOC"/>
    <property type="match status" value="1"/>
</dbReference>
<evidence type="ECO:0000313" key="2">
    <source>
        <dbReference type="EMBL" id="GAA4313687.1"/>
    </source>
</evidence>
<organism evidence="2 3">
    <name type="scientific">Compostibacter hankyongensis</name>
    <dbReference type="NCBI Taxonomy" id="1007089"/>
    <lineage>
        <taxon>Bacteria</taxon>
        <taxon>Pseudomonadati</taxon>
        <taxon>Bacteroidota</taxon>
        <taxon>Chitinophagia</taxon>
        <taxon>Chitinophagales</taxon>
        <taxon>Chitinophagaceae</taxon>
        <taxon>Compostibacter</taxon>
    </lineage>
</organism>
<dbReference type="InterPro" id="IPR004360">
    <property type="entry name" value="Glyas_Fos-R_dOase_dom"/>
</dbReference>
<name>A0ABP8FZ50_9BACT</name>
<accession>A0ABP8FZ50</accession>
<proteinExistence type="predicted"/>
<keyword evidence="3" id="KW-1185">Reference proteome</keyword>
<feature type="domain" description="VOC" evidence="1">
    <location>
        <begin position="4"/>
        <end position="127"/>
    </location>
</feature>
<dbReference type="EMBL" id="BAABFN010000005">
    <property type="protein sequence ID" value="GAA4313687.1"/>
    <property type="molecule type" value="Genomic_DNA"/>
</dbReference>
<reference evidence="3" key="1">
    <citation type="journal article" date="2019" name="Int. J. Syst. Evol. Microbiol.">
        <title>The Global Catalogue of Microorganisms (GCM) 10K type strain sequencing project: providing services to taxonomists for standard genome sequencing and annotation.</title>
        <authorList>
            <consortium name="The Broad Institute Genomics Platform"/>
            <consortium name="The Broad Institute Genome Sequencing Center for Infectious Disease"/>
            <person name="Wu L."/>
            <person name="Ma J."/>
        </authorList>
    </citation>
    <scope>NUCLEOTIDE SEQUENCE [LARGE SCALE GENOMIC DNA]</scope>
    <source>
        <strain evidence="3">JCM 17664</strain>
    </source>
</reference>
<dbReference type="InterPro" id="IPR029068">
    <property type="entry name" value="Glyas_Bleomycin-R_OHBP_Dase"/>
</dbReference>
<sequence length="130" mass="14008">MLNSTDAFSSFSVNDLRQAKTFYGQTLGVALSETPEGLALSVPGGGKVFIYPKPNHTPATFTVLNFQVNDLEKTVDGLIAAGIRFEQYSGELQTDEKGIFHGSRSNQGPDIAWFKDPAGNILSVVQVKQG</sequence>
<dbReference type="Gene3D" id="3.10.180.10">
    <property type="entry name" value="2,3-Dihydroxybiphenyl 1,2-Dioxygenase, domain 1"/>
    <property type="match status" value="1"/>
</dbReference>
<dbReference type="InterPro" id="IPR037523">
    <property type="entry name" value="VOC_core"/>
</dbReference>
<protein>
    <submittedName>
        <fullName evidence="2">VOC family protein</fullName>
    </submittedName>
</protein>
<dbReference type="Pfam" id="PF00903">
    <property type="entry name" value="Glyoxalase"/>
    <property type="match status" value="1"/>
</dbReference>
<dbReference type="Proteomes" id="UP001501207">
    <property type="component" value="Unassembled WGS sequence"/>
</dbReference>
<comment type="caution">
    <text evidence="2">The sequence shown here is derived from an EMBL/GenBank/DDBJ whole genome shotgun (WGS) entry which is preliminary data.</text>
</comment>
<dbReference type="SUPFAM" id="SSF54593">
    <property type="entry name" value="Glyoxalase/Bleomycin resistance protein/Dihydroxybiphenyl dioxygenase"/>
    <property type="match status" value="1"/>
</dbReference>
<dbReference type="RefSeq" id="WP_344979631.1">
    <property type="nucleotide sequence ID" value="NZ_BAABFN010000005.1"/>
</dbReference>